<keyword evidence="13 18" id="KW-0675">Receptor</keyword>
<dbReference type="InterPro" id="IPR036055">
    <property type="entry name" value="LDL_receptor-like_sf"/>
</dbReference>
<protein>
    <recommendedName>
        <fullName evidence="18">Tyrosine-protein kinase receptor</fullName>
        <ecNumber evidence="18">2.7.10.1</ecNumber>
    </recommendedName>
</protein>
<keyword evidence="12 16" id="KW-1015">Disulfide bond</keyword>
<feature type="domain" description="MAM" evidence="23">
    <location>
        <begin position="29"/>
        <end position="182"/>
    </location>
</feature>
<dbReference type="PROSITE" id="PS50060">
    <property type="entry name" value="MAM_2"/>
    <property type="match status" value="2"/>
</dbReference>
<dbReference type="RefSeq" id="XP_013386485.1">
    <property type="nucleotide sequence ID" value="XM_013531031.1"/>
</dbReference>
<feature type="disulfide bond" evidence="16">
    <location>
        <begin position="190"/>
        <end position="202"/>
    </location>
</feature>
<dbReference type="GO" id="GO:0005886">
    <property type="term" value="C:plasma membrane"/>
    <property type="evidence" value="ECO:0007669"/>
    <property type="project" value="UniProtKB-SubCell"/>
</dbReference>
<evidence type="ECO:0000256" key="7">
    <source>
        <dbReference type="ARBA" id="ARBA00022777"/>
    </source>
</evidence>
<dbReference type="FunFam" id="1.10.510.10:FF:000113">
    <property type="entry name" value="Tyrosine-protein kinase receptor"/>
    <property type="match status" value="1"/>
</dbReference>
<evidence type="ECO:0000256" key="12">
    <source>
        <dbReference type="ARBA" id="ARBA00023157"/>
    </source>
</evidence>
<dbReference type="PROSITE" id="PS00239">
    <property type="entry name" value="RECEPTOR_TYR_KIN_II"/>
    <property type="match status" value="1"/>
</dbReference>
<dbReference type="Pfam" id="PF12810">
    <property type="entry name" value="ALK_LTK_GRD"/>
    <property type="match status" value="1"/>
</dbReference>
<evidence type="ECO:0000313" key="25">
    <source>
        <dbReference type="RefSeq" id="XP_013386485.1"/>
    </source>
</evidence>
<evidence type="ECO:0000256" key="19">
    <source>
        <dbReference type="SAM" id="MobiDB-lite"/>
    </source>
</evidence>
<dbReference type="PANTHER" id="PTHR24416">
    <property type="entry name" value="TYROSINE-PROTEIN KINASE RECEPTOR"/>
    <property type="match status" value="1"/>
</dbReference>
<dbReference type="InterPro" id="IPR008266">
    <property type="entry name" value="Tyr_kinase_AS"/>
</dbReference>
<dbReference type="FunFam" id="3.30.200.20:FF:000117">
    <property type="entry name" value="Tyrosine-protein kinase receptor"/>
    <property type="match status" value="1"/>
</dbReference>
<keyword evidence="8 17" id="KW-0067">ATP-binding</keyword>
<dbReference type="InterPro" id="IPR002172">
    <property type="entry name" value="LDrepeatLR_classA_rpt"/>
</dbReference>
<organism evidence="24 25">
    <name type="scientific">Lingula anatina</name>
    <name type="common">Brachiopod</name>
    <name type="synonym">Lingula unguis</name>
    <dbReference type="NCBI Taxonomy" id="7574"/>
    <lineage>
        <taxon>Eukaryota</taxon>
        <taxon>Metazoa</taxon>
        <taxon>Spiralia</taxon>
        <taxon>Lophotrochozoa</taxon>
        <taxon>Brachiopoda</taxon>
        <taxon>Linguliformea</taxon>
        <taxon>Lingulata</taxon>
        <taxon>Lingulida</taxon>
        <taxon>Linguloidea</taxon>
        <taxon>Lingulidae</taxon>
        <taxon>Lingula</taxon>
    </lineage>
</organism>
<dbReference type="PROSITE" id="PS50068">
    <property type="entry name" value="LDLRA_2"/>
    <property type="match status" value="1"/>
</dbReference>
<keyword evidence="14" id="KW-0325">Glycoprotein</keyword>
<dbReference type="InterPro" id="IPR023415">
    <property type="entry name" value="LDLR_class-A_CS"/>
</dbReference>
<reference evidence="25" key="1">
    <citation type="submission" date="2025-08" db="UniProtKB">
        <authorList>
            <consortium name="RefSeq"/>
        </authorList>
    </citation>
    <scope>IDENTIFICATION</scope>
    <source>
        <tissue evidence="25">Gonads</tissue>
    </source>
</reference>
<keyword evidence="18" id="KW-0597">Phosphoprotein</keyword>
<evidence type="ECO:0000256" key="17">
    <source>
        <dbReference type="PROSITE-ProRule" id="PRU10141"/>
    </source>
</evidence>
<comment type="caution">
    <text evidence="16">Lacks conserved residue(s) required for the propagation of feature annotation.</text>
</comment>
<dbReference type="InterPro" id="IPR013320">
    <property type="entry name" value="ConA-like_dom_sf"/>
</dbReference>
<feature type="domain" description="MAM" evidence="23">
    <location>
        <begin position="232"/>
        <end position="406"/>
    </location>
</feature>
<dbReference type="Gene3D" id="2.60.120.200">
    <property type="match status" value="2"/>
</dbReference>
<dbReference type="SUPFAM" id="SSF49899">
    <property type="entry name" value="Concanavalin A-like lectins/glucanases"/>
    <property type="match status" value="2"/>
</dbReference>
<comment type="similarity">
    <text evidence="18">Belongs to the protein kinase superfamily. Tyr protein kinase family. Insulin receptor subfamily.</text>
</comment>
<dbReference type="FunCoup" id="A0A1S3HK38">
    <property type="interactions" value="16"/>
</dbReference>
<evidence type="ECO:0000256" key="11">
    <source>
        <dbReference type="ARBA" id="ARBA00023137"/>
    </source>
</evidence>
<dbReference type="Pfam" id="PF07714">
    <property type="entry name" value="PK_Tyr_Ser-Thr"/>
    <property type="match status" value="1"/>
</dbReference>
<keyword evidence="3" id="KW-0808">Transferase</keyword>
<dbReference type="PROSITE" id="PS01209">
    <property type="entry name" value="LDLRA_1"/>
    <property type="match status" value="1"/>
</dbReference>
<evidence type="ECO:0000256" key="15">
    <source>
        <dbReference type="ARBA" id="ARBA00051243"/>
    </source>
</evidence>
<feature type="compositionally biased region" description="Low complexity" evidence="19">
    <location>
        <begin position="1298"/>
        <end position="1310"/>
    </location>
</feature>
<dbReference type="PROSITE" id="PS51257">
    <property type="entry name" value="PROKAR_LIPOPROTEIN"/>
    <property type="match status" value="1"/>
</dbReference>
<feature type="domain" description="Protein kinase" evidence="22">
    <location>
        <begin position="894"/>
        <end position="1165"/>
    </location>
</feature>
<dbReference type="InterPro" id="IPR050122">
    <property type="entry name" value="RTK"/>
</dbReference>
<dbReference type="FunFam" id="2.60.120.200:FF:000193">
    <property type="entry name" value="Tyrosine-protein kinase receptor"/>
    <property type="match status" value="1"/>
</dbReference>
<dbReference type="OrthoDB" id="98077at2759"/>
<name>A0A1S3HK38_LINAN</name>
<feature type="compositionally biased region" description="Acidic residues" evidence="19">
    <location>
        <begin position="1319"/>
        <end position="1332"/>
    </location>
</feature>
<proteinExistence type="inferred from homology"/>
<dbReference type="CDD" id="cd00112">
    <property type="entry name" value="LDLa"/>
    <property type="match status" value="1"/>
</dbReference>
<keyword evidence="11" id="KW-0829">Tyrosine-protein kinase</keyword>
<keyword evidence="4 18" id="KW-0812">Transmembrane</keyword>
<dbReference type="PROSITE" id="PS00107">
    <property type="entry name" value="PROTEIN_KINASE_ATP"/>
    <property type="match status" value="1"/>
</dbReference>
<dbReference type="EC" id="2.7.10.1" evidence="18"/>
<sequence>MAAVCKYVMCKSLSVSLCVFLSLLTVGSSGCDFDSDCGWESPRTVNGEDGFKIVVASHHKHGPHLDHTKNTRRGRYAVADANVTGAVLKSPWFDQSGPHCQVHFFMHVVGKQALMIRIHTVSNGTKTLKNVTAFLENSWEEQVVNIGHISEPFRLYFIALRVEGDDRAHIAVDTITLPNCHPDVPVRDTCHLHQFMCENQRCVDRAQVCDINTDCSGGADELQDCDALPKNAHCTFEDGWCGWRNVERGDHFDWSRNRGSTPSFSTGPQTDNTLKNKSGYYLYIEASKQQPLDTAILVSSSFPPPPAINFIPSLPYYQSCKLRFFYHMYGRNMGRLELEMVENRGRTRRNLWKAEVGRSSAAWQYVAIPLLNVTSNYSLEFVATRGLRFRGDIAIDDISLSPECFGLGILKNVNQAAFKSTPRPESDTEIIASFGNLSVLVSKEISHIITYANEKVKETTYRFTPCGSKGAHGPSGDQCYTEYRNTDMRVTVEEGGQFTGAQVWTVPISGIYTLSASGASGGYGVRSHTPGHGATAAAKFYLKKGQKIYMVVGQQGESACGSVKEDPAAAKRCARALQTDADTVSNGGGGGGGGATYIFTLSSNSELPTLLLVAGGGAGAGYYDNIARNATNTNQPAGRGRHGVEMRDNPGAGGGWKETSQLLQSGKSLLDGATGGSNCPSSLWSITGGFGGGGGACTAGGAGGGYTGGNTSFTNSPYDSGFGGTSFISSQGIDITEETGLQSNFGDGFVQVYLTEECSCGYDCKVDDLSSDLYHCYCPDDHTLAQDNSTCLVVPQSLYQADISVTHIIAMAMGGIAAVATFFACVACGVHYRHRQMVKGSKLDKAPHRTDQQLSRLRQGQISLPLPTEMNPNYDFGFSSGQLAELRDIPRDHLKLVRALGQGAFGEVYQGNLSNASRGSRDIPVAVKTLPSLCTDQAEMDFLMEAMIMSKFHHPNIVRFIGVCFDKHPRFIVLELLEGGDLKTFLREARPKQNEAPKVSMLDLLKLAIDVAKGCHHLEEHHFIHRDIAARNCLLTSKDADRVAKIADFGMARDIYRADYYRKGGKAMLPVKWMPPEAFLDGIFTSKTDVWSFGILLWELFSLGYMPYTGRGNQDVMQLVTSGGRMDPPENCPPSVYAIMVQCWHGVPEMRPNFESIIHQLNQCLQDPCVVNGRLPTFNMHHNPEHDITIMRPHSNDQVVLTVKSRAANNDTSAQSQADSEDPSQPLLSSGSEEEATGVSQQETPQGGEVFDQGVHHYTEQFSGQQSTLRSPLPPPSPDHDMFSYVSTALQQIQNRQSMSSTSSNTFSVSAEIHHGEEEGGDEDEEGGGGFQ</sequence>
<dbReference type="CDD" id="cd05036">
    <property type="entry name" value="PTKc_ALK_LTK"/>
    <property type="match status" value="1"/>
</dbReference>
<keyword evidence="5 21" id="KW-0732">Signal</keyword>
<dbReference type="SMART" id="SM00219">
    <property type="entry name" value="TyrKc"/>
    <property type="match status" value="1"/>
</dbReference>
<dbReference type="InterPro" id="IPR020635">
    <property type="entry name" value="Tyr_kinase_cat_dom"/>
</dbReference>
<accession>A0A1S3HK38</accession>
<feature type="binding site" evidence="17">
    <location>
        <position position="928"/>
    </location>
    <ligand>
        <name>ATP</name>
        <dbReference type="ChEBI" id="CHEBI:30616"/>
    </ligand>
</feature>
<evidence type="ECO:0000256" key="20">
    <source>
        <dbReference type="SAM" id="Phobius"/>
    </source>
</evidence>
<dbReference type="InterPro" id="IPR011009">
    <property type="entry name" value="Kinase-like_dom_sf"/>
</dbReference>
<dbReference type="PRINTS" id="PR00109">
    <property type="entry name" value="TYRKINASE"/>
</dbReference>
<evidence type="ECO:0000256" key="21">
    <source>
        <dbReference type="SAM" id="SignalP"/>
    </source>
</evidence>
<dbReference type="KEGG" id="lak:106155981"/>
<dbReference type="Gene3D" id="4.10.400.10">
    <property type="entry name" value="Low-density Lipoprotein Receptor"/>
    <property type="match status" value="1"/>
</dbReference>
<keyword evidence="10 20" id="KW-0472">Membrane</keyword>
<dbReference type="PANTHER" id="PTHR24416:SF604">
    <property type="entry name" value="RECEPTOR PROTEIN-TYROSINE KINASE"/>
    <property type="match status" value="1"/>
</dbReference>
<feature type="compositionally biased region" description="Polar residues" evidence="19">
    <location>
        <begin position="1208"/>
        <end position="1218"/>
    </location>
</feature>
<dbReference type="InterPro" id="IPR055163">
    <property type="entry name" value="ALK/LTK-like_GRD"/>
</dbReference>
<dbReference type="SMART" id="SM00137">
    <property type="entry name" value="MAM"/>
    <property type="match status" value="2"/>
</dbReference>
<feature type="disulfide bond" evidence="16">
    <location>
        <begin position="197"/>
        <end position="215"/>
    </location>
</feature>
<dbReference type="InterPro" id="IPR000719">
    <property type="entry name" value="Prot_kinase_dom"/>
</dbReference>
<feature type="region of interest" description="Disordered" evidence="19">
    <location>
        <begin position="1208"/>
        <end position="1332"/>
    </location>
</feature>
<evidence type="ECO:0000256" key="9">
    <source>
        <dbReference type="ARBA" id="ARBA00022989"/>
    </source>
</evidence>
<evidence type="ECO:0000256" key="13">
    <source>
        <dbReference type="ARBA" id="ARBA00023170"/>
    </source>
</evidence>
<evidence type="ECO:0000256" key="2">
    <source>
        <dbReference type="ARBA" id="ARBA00022475"/>
    </source>
</evidence>
<evidence type="ECO:0000313" key="24">
    <source>
        <dbReference type="Proteomes" id="UP000085678"/>
    </source>
</evidence>
<feature type="compositionally biased region" description="Polar residues" evidence="19">
    <location>
        <begin position="1285"/>
        <end position="1297"/>
    </location>
</feature>
<dbReference type="PROSITE" id="PS00109">
    <property type="entry name" value="PROTEIN_KINASE_TYR"/>
    <property type="match status" value="1"/>
</dbReference>
<evidence type="ECO:0000256" key="18">
    <source>
        <dbReference type="RuleBase" id="RU000312"/>
    </source>
</evidence>
<evidence type="ECO:0000256" key="8">
    <source>
        <dbReference type="ARBA" id="ARBA00022840"/>
    </source>
</evidence>
<keyword evidence="24" id="KW-1185">Reference proteome</keyword>
<evidence type="ECO:0000256" key="16">
    <source>
        <dbReference type="PROSITE-ProRule" id="PRU00124"/>
    </source>
</evidence>
<dbReference type="GO" id="GO:0004714">
    <property type="term" value="F:transmembrane receptor protein tyrosine kinase activity"/>
    <property type="evidence" value="ECO:0007669"/>
    <property type="project" value="UniProtKB-EC"/>
</dbReference>
<dbReference type="GO" id="GO:0045664">
    <property type="term" value="P:regulation of neuron differentiation"/>
    <property type="evidence" value="ECO:0007669"/>
    <property type="project" value="TreeGrafter"/>
</dbReference>
<feature type="signal peptide" evidence="21">
    <location>
        <begin position="1"/>
        <end position="29"/>
    </location>
</feature>
<evidence type="ECO:0000256" key="3">
    <source>
        <dbReference type="ARBA" id="ARBA00022679"/>
    </source>
</evidence>
<dbReference type="InterPro" id="IPR001245">
    <property type="entry name" value="Ser-Thr/Tyr_kinase_cat_dom"/>
</dbReference>
<dbReference type="InParanoid" id="A0A1S3HK38"/>
<dbReference type="InterPro" id="IPR017441">
    <property type="entry name" value="Protein_kinase_ATP_BS"/>
</dbReference>
<comment type="catalytic activity">
    <reaction evidence="15 18">
        <text>L-tyrosyl-[protein] + ATP = O-phospho-L-tyrosyl-[protein] + ADP + H(+)</text>
        <dbReference type="Rhea" id="RHEA:10596"/>
        <dbReference type="Rhea" id="RHEA-COMP:10136"/>
        <dbReference type="Rhea" id="RHEA-COMP:20101"/>
        <dbReference type="ChEBI" id="CHEBI:15378"/>
        <dbReference type="ChEBI" id="CHEBI:30616"/>
        <dbReference type="ChEBI" id="CHEBI:46858"/>
        <dbReference type="ChEBI" id="CHEBI:61978"/>
        <dbReference type="ChEBI" id="CHEBI:456216"/>
        <dbReference type="EC" id="2.7.10.1"/>
    </reaction>
</comment>
<dbReference type="InterPro" id="IPR000998">
    <property type="entry name" value="MAM_dom"/>
</dbReference>
<dbReference type="PROSITE" id="PS50011">
    <property type="entry name" value="PROTEIN_KINASE_DOM"/>
    <property type="match status" value="1"/>
</dbReference>
<evidence type="ECO:0000256" key="6">
    <source>
        <dbReference type="ARBA" id="ARBA00022741"/>
    </source>
</evidence>
<dbReference type="SUPFAM" id="SSF56112">
    <property type="entry name" value="Protein kinase-like (PK-like)"/>
    <property type="match status" value="1"/>
</dbReference>
<dbReference type="GO" id="GO:0007169">
    <property type="term" value="P:cell surface receptor protein tyrosine kinase signaling pathway"/>
    <property type="evidence" value="ECO:0007669"/>
    <property type="project" value="InterPro"/>
</dbReference>
<dbReference type="CDD" id="cd06263">
    <property type="entry name" value="MAM"/>
    <property type="match status" value="2"/>
</dbReference>
<dbReference type="SMART" id="SM00192">
    <property type="entry name" value="LDLa"/>
    <property type="match status" value="1"/>
</dbReference>
<evidence type="ECO:0000256" key="5">
    <source>
        <dbReference type="ARBA" id="ARBA00022729"/>
    </source>
</evidence>
<evidence type="ECO:0000256" key="14">
    <source>
        <dbReference type="ARBA" id="ARBA00023180"/>
    </source>
</evidence>
<evidence type="ECO:0000259" key="23">
    <source>
        <dbReference type="PROSITE" id="PS50060"/>
    </source>
</evidence>
<evidence type="ECO:0000259" key="22">
    <source>
        <dbReference type="PROSITE" id="PS50011"/>
    </source>
</evidence>
<dbReference type="GO" id="GO:0043235">
    <property type="term" value="C:receptor complex"/>
    <property type="evidence" value="ECO:0007669"/>
    <property type="project" value="TreeGrafter"/>
</dbReference>
<dbReference type="Proteomes" id="UP000085678">
    <property type="component" value="Unplaced"/>
</dbReference>
<dbReference type="STRING" id="7574.A0A1S3HK38"/>
<dbReference type="GeneID" id="106155981"/>
<keyword evidence="7 25" id="KW-0418">Kinase</keyword>
<gene>
    <name evidence="25" type="primary">LOC106155981</name>
</gene>
<dbReference type="Pfam" id="PF00629">
    <property type="entry name" value="MAM"/>
    <property type="match status" value="2"/>
</dbReference>
<comment type="subcellular location">
    <subcellularLocation>
        <location evidence="1">Cell membrane</location>
        <topology evidence="1">Single-pass type I membrane protein</topology>
    </subcellularLocation>
</comment>
<feature type="transmembrane region" description="Helical" evidence="20">
    <location>
        <begin position="808"/>
        <end position="832"/>
    </location>
</feature>
<dbReference type="Gene3D" id="1.10.510.10">
    <property type="entry name" value="Transferase(Phosphotransferase) domain 1"/>
    <property type="match status" value="1"/>
</dbReference>
<dbReference type="Pfam" id="PF00057">
    <property type="entry name" value="Ldl_recept_a"/>
    <property type="match status" value="1"/>
</dbReference>
<dbReference type="InterPro" id="IPR002011">
    <property type="entry name" value="Tyr_kinase_rcpt_2_CS"/>
</dbReference>
<dbReference type="Gene3D" id="3.30.200.20">
    <property type="entry name" value="Phosphorylase Kinase, domain 1"/>
    <property type="match status" value="1"/>
</dbReference>
<evidence type="ECO:0000256" key="4">
    <source>
        <dbReference type="ARBA" id="ARBA00022692"/>
    </source>
</evidence>
<feature type="chain" id="PRO_5010270031" description="Tyrosine-protein kinase receptor" evidence="21">
    <location>
        <begin position="30"/>
        <end position="1332"/>
    </location>
</feature>
<dbReference type="GO" id="GO:0005524">
    <property type="term" value="F:ATP binding"/>
    <property type="evidence" value="ECO:0007669"/>
    <property type="project" value="UniProtKB-UniRule"/>
</dbReference>
<evidence type="ECO:0000256" key="10">
    <source>
        <dbReference type="ARBA" id="ARBA00023136"/>
    </source>
</evidence>
<keyword evidence="9 20" id="KW-1133">Transmembrane helix</keyword>
<keyword evidence="2" id="KW-1003">Cell membrane</keyword>
<dbReference type="SUPFAM" id="SSF57424">
    <property type="entry name" value="LDL receptor-like module"/>
    <property type="match status" value="1"/>
</dbReference>
<evidence type="ECO:0000256" key="1">
    <source>
        <dbReference type="ARBA" id="ARBA00004251"/>
    </source>
</evidence>
<keyword evidence="6 17" id="KW-0547">Nucleotide-binding</keyword>